<feature type="binding site" evidence="9">
    <location>
        <position position="97"/>
    </location>
    <ligand>
        <name>Fe(2+)</name>
        <dbReference type="ChEBI" id="CHEBI:29033"/>
    </ligand>
</feature>
<proteinExistence type="inferred from homology"/>
<feature type="site" description="Important to generate the dianion" evidence="9">
    <location>
        <position position="105"/>
    </location>
</feature>
<keyword evidence="6 9" id="KW-0560">Oxidoreductase</keyword>
<dbReference type="EC" id="1.13.11.53" evidence="9"/>
<dbReference type="PANTHER" id="PTHR23418">
    <property type="entry name" value="ACIREDUCTONE DIOXYGENASE"/>
    <property type="match status" value="1"/>
</dbReference>
<keyword evidence="5 9" id="KW-0223">Dioxygenase</keyword>
<comment type="similarity">
    <text evidence="9">Belongs to the acireductone dioxygenase (ARD) family.</text>
</comment>
<keyword evidence="2 9" id="KW-0533">Nickel</keyword>
<feature type="site" description="May play a role in metal incorporation in vivo" evidence="9">
    <location>
        <position position="96"/>
    </location>
</feature>
<comment type="catalytic activity">
    <reaction evidence="9">
        <text>1,2-dihydroxy-5-(methylsulfanyl)pent-1-en-3-one + O2 = 3-(methylsulfanyl)propanoate + CO + formate + 2 H(+)</text>
        <dbReference type="Rhea" id="RHEA:14161"/>
        <dbReference type="ChEBI" id="CHEBI:15378"/>
        <dbReference type="ChEBI" id="CHEBI:15379"/>
        <dbReference type="ChEBI" id="CHEBI:15740"/>
        <dbReference type="ChEBI" id="CHEBI:17245"/>
        <dbReference type="ChEBI" id="CHEBI:49016"/>
        <dbReference type="ChEBI" id="CHEBI:49252"/>
        <dbReference type="EC" id="1.13.11.53"/>
    </reaction>
</comment>
<dbReference type="CDD" id="cd02232">
    <property type="entry name" value="cupin_ARD"/>
    <property type="match status" value="1"/>
</dbReference>
<dbReference type="AlphaFoldDB" id="A0A7Y8EBC0"/>
<name>A0A7Y8EBC0_9PSED</name>
<comment type="subunit">
    <text evidence="9">Monomer.</text>
</comment>
<keyword evidence="7 9" id="KW-0408">Iron</keyword>
<dbReference type="Proteomes" id="UP000531950">
    <property type="component" value="Unassembled WGS sequence"/>
</dbReference>
<dbReference type="Pfam" id="PF03079">
    <property type="entry name" value="ARD"/>
    <property type="match status" value="1"/>
</dbReference>
<dbReference type="PANTHER" id="PTHR23418:SF0">
    <property type="entry name" value="ACIREDUCTONE DIOXYGENASE"/>
    <property type="match status" value="1"/>
</dbReference>
<dbReference type="EC" id="1.13.11.54" evidence="9"/>
<dbReference type="GO" id="GO:0019284">
    <property type="term" value="P:L-methionine salvage from S-adenosylmethionine"/>
    <property type="evidence" value="ECO:0007669"/>
    <property type="project" value="InterPro"/>
</dbReference>
<dbReference type="Gene3D" id="2.60.120.10">
    <property type="entry name" value="Jelly Rolls"/>
    <property type="match status" value="1"/>
</dbReference>
<evidence type="ECO:0000256" key="1">
    <source>
        <dbReference type="ARBA" id="ARBA00000428"/>
    </source>
</evidence>
<comment type="caution">
    <text evidence="9">Lacks conserved residue(s) required for the propagation of feature annotation.</text>
</comment>
<evidence type="ECO:0000256" key="8">
    <source>
        <dbReference type="ARBA" id="ARBA00023167"/>
    </source>
</evidence>
<evidence type="ECO:0000256" key="2">
    <source>
        <dbReference type="ARBA" id="ARBA00022596"/>
    </source>
</evidence>
<dbReference type="InterPro" id="IPR004313">
    <property type="entry name" value="ARD"/>
</dbReference>
<dbReference type="GO" id="GO:0010309">
    <property type="term" value="F:acireductone dioxygenase [iron(II)-requiring] activity"/>
    <property type="evidence" value="ECO:0007669"/>
    <property type="project" value="UniProtKB-UniRule"/>
</dbReference>
<evidence type="ECO:0000256" key="4">
    <source>
        <dbReference type="ARBA" id="ARBA00022723"/>
    </source>
</evidence>
<evidence type="ECO:0000256" key="5">
    <source>
        <dbReference type="ARBA" id="ARBA00022964"/>
    </source>
</evidence>
<gene>
    <name evidence="9" type="primary">mtnD</name>
    <name evidence="10" type="ORF">HX822_00965</name>
</gene>
<dbReference type="GO" id="GO:0005506">
    <property type="term" value="F:iron ion binding"/>
    <property type="evidence" value="ECO:0007669"/>
    <property type="project" value="UniProtKB-UniRule"/>
</dbReference>
<dbReference type="HAMAP" id="MF_01682">
    <property type="entry name" value="Salvage_MtnD"/>
    <property type="match status" value="1"/>
</dbReference>
<comment type="cofactor">
    <cofactor evidence="9">
        <name>Fe(2+)</name>
        <dbReference type="ChEBI" id="CHEBI:29033"/>
    </cofactor>
    <text evidence="9">Binds 1 Fe(2+) cation per monomer.</text>
</comment>
<dbReference type="EMBL" id="JACARG010000002">
    <property type="protein sequence ID" value="NWE11488.1"/>
    <property type="molecule type" value="Genomic_DNA"/>
</dbReference>
<dbReference type="SUPFAM" id="SSF51182">
    <property type="entry name" value="RmlC-like cupins"/>
    <property type="match status" value="1"/>
</dbReference>
<organism evidence="10 11">
    <name type="scientific">Pseudomonas yamanorum</name>
    <dbReference type="NCBI Taxonomy" id="515393"/>
    <lineage>
        <taxon>Bacteria</taxon>
        <taxon>Pseudomonadati</taxon>
        <taxon>Pseudomonadota</taxon>
        <taxon>Gammaproteobacteria</taxon>
        <taxon>Pseudomonadales</taxon>
        <taxon>Pseudomonadaceae</taxon>
        <taxon>Pseudomonas</taxon>
    </lineage>
</organism>
<feature type="binding site" evidence="9">
    <location>
        <position position="97"/>
    </location>
    <ligand>
        <name>Ni(2+)</name>
        <dbReference type="ChEBI" id="CHEBI:49786"/>
    </ligand>
</feature>
<accession>A0A7Y8EBC0</accession>
<dbReference type="GO" id="GO:0019509">
    <property type="term" value="P:L-methionine salvage from methylthioadenosine"/>
    <property type="evidence" value="ECO:0007669"/>
    <property type="project" value="UniProtKB-UniRule"/>
</dbReference>
<dbReference type="InterPro" id="IPR011051">
    <property type="entry name" value="RmlC_Cupin_sf"/>
</dbReference>
<evidence type="ECO:0000313" key="10">
    <source>
        <dbReference type="EMBL" id="NWE11488.1"/>
    </source>
</evidence>
<dbReference type="RefSeq" id="WP_177075531.1">
    <property type="nucleotide sequence ID" value="NZ_JACARG010000002.1"/>
</dbReference>
<evidence type="ECO:0000256" key="3">
    <source>
        <dbReference type="ARBA" id="ARBA00022605"/>
    </source>
</evidence>
<dbReference type="GO" id="GO:0016151">
    <property type="term" value="F:nickel cation binding"/>
    <property type="evidence" value="ECO:0007669"/>
    <property type="project" value="UniProtKB-UniRule"/>
</dbReference>
<keyword evidence="8 9" id="KW-0486">Methionine biosynthesis</keyword>
<comment type="catalytic activity">
    <reaction evidence="1 9">
        <text>1,2-dihydroxy-5-(methylsulfanyl)pent-1-en-3-one + O2 = 4-methylsulfanyl-2-oxobutanoate + formate + 2 H(+)</text>
        <dbReference type="Rhea" id="RHEA:24504"/>
        <dbReference type="ChEBI" id="CHEBI:15378"/>
        <dbReference type="ChEBI" id="CHEBI:15379"/>
        <dbReference type="ChEBI" id="CHEBI:15740"/>
        <dbReference type="ChEBI" id="CHEBI:16723"/>
        <dbReference type="ChEBI" id="CHEBI:49252"/>
        <dbReference type="EC" id="1.13.11.54"/>
    </reaction>
</comment>
<comment type="function">
    <text evidence="9">Catalyzes 2 different reactions between oxygene and the acireductone 1,2-dihydroxy-3-keto-5-methylthiopentene (DHK-MTPene) depending upon the metal bound in the active site. Fe-containing acireductone dioxygenase (Fe-ARD) produces formate and 2-keto-4-methylthiobutyrate (KMTB), the alpha-ketoacid precursor of methionine in the methionine recycle pathway. Ni-containing acireductone dioxygenase (Ni-ARD) produces methylthiopropionate, carbon monoxide and formate, and does not lie on the methionine recycle pathway.</text>
</comment>
<evidence type="ECO:0000256" key="7">
    <source>
        <dbReference type="ARBA" id="ARBA00023004"/>
    </source>
</evidence>
<dbReference type="InterPro" id="IPR014710">
    <property type="entry name" value="RmlC-like_jellyroll"/>
</dbReference>
<keyword evidence="3 9" id="KW-0028">Amino-acid biosynthesis</keyword>
<comment type="pathway">
    <text evidence="9">Amino-acid biosynthesis; L-methionine biosynthesis via salvage pathway; L-methionine from S-methyl-5-thio-alpha-D-ribose 1-phosphate: step 5/6.</text>
</comment>
<comment type="cofactor">
    <cofactor evidence="9">
        <name>Ni(2+)</name>
        <dbReference type="ChEBI" id="CHEBI:49786"/>
    </cofactor>
    <text evidence="9">Binds 1 nickel ion per monomer.</text>
</comment>
<feature type="binding site" evidence="9">
    <location>
        <position position="141"/>
    </location>
    <ligand>
        <name>Fe(2+)</name>
        <dbReference type="ChEBI" id="CHEBI:29033"/>
    </ligand>
</feature>
<comment type="caution">
    <text evidence="10">The sequence shown here is derived from an EMBL/GenBank/DDBJ whole genome shotgun (WGS) entry which is preliminary data.</text>
</comment>
<reference evidence="10 11" key="1">
    <citation type="submission" date="2020-04" db="EMBL/GenBank/DDBJ databases">
        <title>Molecular characterization of pseudomonads from Agaricus bisporus reveal novel blotch 2 pathogens in Western Europe.</title>
        <authorList>
            <person name="Taparia T."/>
            <person name="Krijger M."/>
            <person name="Haynes E."/>
            <person name="Elpinstone J.G."/>
            <person name="Noble R."/>
            <person name="Van Der Wolf J."/>
        </authorList>
    </citation>
    <scope>NUCLEOTIDE SEQUENCE [LARGE SCALE GENOMIC DNA]</scope>
    <source>
        <strain evidence="10 11">IPO3782</strain>
    </source>
</reference>
<evidence type="ECO:0000256" key="9">
    <source>
        <dbReference type="HAMAP-Rule" id="MF_01682"/>
    </source>
</evidence>
<sequence>MSYLAVYPVSTPDTPNKVLTHFDDIASTLAELGVGFQRWQAAARLEAGASEAEIIAAYQQPIDQLMTERGYTHVDVVSISNDHPQKAELRAERLDEHRLAQDHVRFFVAGRGLFTLHIEDYVYAVFCEKNDLIAIPGGIAHWFDMGENPHFVVIRLFNGEEGLAINLTGDTIATGFARLED</sequence>
<evidence type="ECO:0000313" key="11">
    <source>
        <dbReference type="Proteomes" id="UP000531950"/>
    </source>
</evidence>
<dbReference type="UniPathway" id="UPA00904">
    <property type="reaction ID" value="UER00878"/>
</dbReference>
<protein>
    <recommendedName>
        <fullName evidence="9">Acireductone dioxygenase</fullName>
    </recommendedName>
    <alternativeName>
        <fullName evidence="9">1,2-dihydroxy-3-keto-5-methylthiopentene dioxygenase</fullName>
        <shortName evidence="9">DHK-MTPene dioxygenase</shortName>
    </alternativeName>
    <alternativeName>
        <fullName evidence="9">Acireductone dioxygenase (Fe(2+)-requiring)</fullName>
        <shortName evidence="9">ARD'</shortName>
        <shortName evidence="9">Fe-ARD</shortName>
        <ecNumber evidence="9">1.13.11.54</ecNumber>
    </alternativeName>
    <alternativeName>
        <fullName evidence="9">Acireductone dioxygenase (Ni(2+)-requiring)</fullName>
        <shortName evidence="9">ARD</shortName>
        <shortName evidence="9">Ni-ARD</shortName>
        <ecNumber evidence="9">1.13.11.53</ecNumber>
    </alternativeName>
</protein>
<feature type="binding site" evidence="9">
    <location>
        <position position="141"/>
    </location>
    <ligand>
        <name>Ni(2+)</name>
        <dbReference type="ChEBI" id="CHEBI:49786"/>
    </ligand>
</feature>
<dbReference type="InterPro" id="IPR023956">
    <property type="entry name" value="ARD_bac"/>
</dbReference>
<keyword evidence="4 9" id="KW-0479">Metal-binding</keyword>
<dbReference type="GO" id="GO:0010308">
    <property type="term" value="F:acireductone dioxygenase (Ni2+-requiring) activity"/>
    <property type="evidence" value="ECO:0007669"/>
    <property type="project" value="UniProtKB-UniRule"/>
</dbReference>
<feature type="site" description="May play a role in transmitting local conformational changes" evidence="9">
    <location>
        <position position="102"/>
    </location>
</feature>
<evidence type="ECO:0000256" key="6">
    <source>
        <dbReference type="ARBA" id="ARBA00023002"/>
    </source>
</evidence>